<proteinExistence type="predicted"/>
<accession>A0A0B7B1L3</accession>
<sequence>QALAMAPGMTLPTDFCLNDCLPFYWCASPYRRAFFDFRGRNLMISGSQFSSRHLAKNTSQT</sequence>
<name>A0A0B7B1L3_9EUPU</name>
<organism evidence="1">
    <name type="scientific">Arion vulgaris</name>
    <dbReference type="NCBI Taxonomy" id="1028688"/>
    <lineage>
        <taxon>Eukaryota</taxon>
        <taxon>Metazoa</taxon>
        <taxon>Spiralia</taxon>
        <taxon>Lophotrochozoa</taxon>
        <taxon>Mollusca</taxon>
        <taxon>Gastropoda</taxon>
        <taxon>Heterobranchia</taxon>
        <taxon>Euthyneura</taxon>
        <taxon>Panpulmonata</taxon>
        <taxon>Eupulmonata</taxon>
        <taxon>Stylommatophora</taxon>
        <taxon>Helicina</taxon>
        <taxon>Arionoidea</taxon>
        <taxon>Arionidae</taxon>
        <taxon>Arion</taxon>
    </lineage>
</organism>
<gene>
    <name evidence="1" type="primary">ORF155607</name>
</gene>
<feature type="non-terminal residue" evidence="1">
    <location>
        <position position="1"/>
    </location>
</feature>
<reference evidence="1" key="1">
    <citation type="submission" date="2014-12" db="EMBL/GenBank/DDBJ databases">
        <title>Insight into the proteome of Arion vulgaris.</title>
        <authorList>
            <person name="Aradska J."/>
            <person name="Bulat T."/>
            <person name="Smidak R."/>
            <person name="Sarate P."/>
            <person name="Gangsoo J."/>
            <person name="Sialana F."/>
            <person name="Bilban M."/>
            <person name="Lubec G."/>
        </authorList>
    </citation>
    <scope>NUCLEOTIDE SEQUENCE</scope>
    <source>
        <tissue evidence="1">Skin</tissue>
    </source>
</reference>
<dbReference type="AlphaFoldDB" id="A0A0B7B1L3"/>
<protein>
    <submittedName>
        <fullName evidence="1">Uncharacterized protein</fullName>
    </submittedName>
</protein>
<evidence type="ECO:0000313" key="1">
    <source>
        <dbReference type="EMBL" id="CEK86767.1"/>
    </source>
</evidence>
<dbReference type="EMBL" id="HACG01039902">
    <property type="protein sequence ID" value="CEK86767.1"/>
    <property type="molecule type" value="Transcribed_RNA"/>
</dbReference>